<dbReference type="InterPro" id="IPR002196">
    <property type="entry name" value="Glyco_hydro_24"/>
</dbReference>
<evidence type="ECO:0000259" key="4">
    <source>
        <dbReference type="Pfam" id="PF06791"/>
    </source>
</evidence>
<dbReference type="Pfam" id="PF06791">
    <property type="entry name" value="TMP_2"/>
    <property type="match status" value="1"/>
</dbReference>
<dbReference type="EMBL" id="JBEPMY010000001">
    <property type="protein sequence ID" value="MET3753381.1"/>
    <property type="molecule type" value="Genomic_DNA"/>
</dbReference>
<evidence type="ECO:0000313" key="5">
    <source>
        <dbReference type="EMBL" id="MET3753381.1"/>
    </source>
</evidence>
<feature type="domain" description="Bacteriophage tail tape measure N-terminal" evidence="4">
    <location>
        <begin position="64"/>
        <end position="153"/>
    </location>
</feature>
<dbReference type="RefSeq" id="WP_168302045.1">
    <property type="nucleotide sequence ID" value="NZ_CP071604.1"/>
</dbReference>
<comment type="similarity">
    <text evidence="3">Belongs to the glycosyl hydrolase 24 family.</text>
</comment>
<keyword evidence="1 3" id="KW-0929">Antimicrobial</keyword>
<gene>
    <name evidence="5" type="ORF">ABID08_000720</name>
</gene>
<organism evidence="5 6">
    <name type="scientific">Rhizobium binae</name>
    <dbReference type="NCBI Taxonomy" id="1138190"/>
    <lineage>
        <taxon>Bacteria</taxon>
        <taxon>Pseudomonadati</taxon>
        <taxon>Pseudomonadota</taxon>
        <taxon>Alphaproteobacteria</taxon>
        <taxon>Hyphomicrobiales</taxon>
        <taxon>Rhizobiaceae</taxon>
        <taxon>Rhizobium/Agrobacterium group</taxon>
        <taxon>Rhizobium</taxon>
    </lineage>
</organism>
<dbReference type="EC" id="3.2.1.17" evidence="3"/>
<name>A0ABV2MA83_9HYPH</name>
<evidence type="ECO:0000313" key="6">
    <source>
        <dbReference type="Proteomes" id="UP001549077"/>
    </source>
</evidence>
<dbReference type="InterPro" id="IPR009628">
    <property type="entry name" value="Phage_tape_measure_N"/>
</dbReference>
<evidence type="ECO:0000256" key="3">
    <source>
        <dbReference type="RuleBase" id="RU003788"/>
    </source>
</evidence>
<proteinExistence type="inferred from homology"/>
<protein>
    <recommendedName>
        <fullName evidence="3">Lysozyme</fullName>
        <ecNumber evidence="3">3.2.1.17</ecNumber>
    </recommendedName>
</protein>
<comment type="caution">
    <text evidence="5">The sequence shown here is derived from an EMBL/GenBank/DDBJ whole genome shotgun (WGS) entry which is preliminary data.</text>
</comment>
<keyword evidence="3" id="KW-0326">Glycosidase</keyword>
<keyword evidence="6" id="KW-1185">Reference proteome</keyword>
<comment type="catalytic activity">
    <reaction evidence="3">
        <text>Hydrolysis of (1-&gt;4)-beta-linkages between N-acetylmuramic acid and N-acetyl-D-glucosamine residues in a peptidoglycan and between N-acetyl-D-glucosamine residues in chitodextrins.</text>
        <dbReference type="EC" id="3.2.1.17"/>
    </reaction>
</comment>
<dbReference type="InterPro" id="IPR023347">
    <property type="entry name" value="Lysozyme_dom_sf"/>
</dbReference>
<evidence type="ECO:0000256" key="2">
    <source>
        <dbReference type="ARBA" id="ARBA00022638"/>
    </source>
</evidence>
<reference evidence="5 6" key="1">
    <citation type="submission" date="2024-06" db="EMBL/GenBank/DDBJ databases">
        <title>Genomic Encyclopedia of Type Strains, Phase IV (KMG-IV): sequencing the most valuable type-strain genomes for metagenomic binning, comparative biology and taxonomic classification.</title>
        <authorList>
            <person name="Goeker M."/>
        </authorList>
    </citation>
    <scope>NUCLEOTIDE SEQUENCE [LARGE SCALE GENOMIC DNA]</scope>
    <source>
        <strain evidence="5 6">DSM 29288</strain>
    </source>
</reference>
<dbReference type="InterPro" id="IPR023346">
    <property type="entry name" value="Lysozyme-like_dom_sf"/>
</dbReference>
<keyword evidence="2 3" id="KW-0081">Bacteriolytic enzyme</keyword>
<evidence type="ECO:0000256" key="1">
    <source>
        <dbReference type="ARBA" id="ARBA00022529"/>
    </source>
</evidence>
<dbReference type="GeneID" id="91149114"/>
<dbReference type="Proteomes" id="UP001549077">
    <property type="component" value="Unassembled WGS sequence"/>
</dbReference>
<dbReference type="Pfam" id="PF00959">
    <property type="entry name" value="Phage_lysozyme"/>
    <property type="match status" value="1"/>
</dbReference>
<keyword evidence="3" id="KW-0378">Hydrolase</keyword>
<dbReference type="SUPFAM" id="SSF53955">
    <property type="entry name" value="Lysozyme-like"/>
    <property type="match status" value="1"/>
</dbReference>
<sequence length="861" mass="90514">MAATTEDLARLLVSIEFTQKQSEKQLAAIAKRAGQTANEIETKFKRANDNAANSFVGSGKRVEASLGAQRAAVQNLSFQLNDIATSLAGGASPFQVMMQQGSQVSQALSSTGGGLGSIVKTLGGAFSAMVSPISLASFALIGLAGAAVQYFSTLKSDVPDAEKLLKAHAELIQSFDKAWGVAKASVEGYSASVQKIELQKLKDEFGSLQKAIEATGKDLAGDLLSVPIDDFHGATQTVRDFQKALALLQKDVPDFREFSLEMERIEGMNGIPENIRELAKQLRLSANESLPLQDAIEEIQKRLKTLHLTGEQAKEAFAALTAQALGLGTQGGDAISTIAGKIKTDLIPAMAEATNQVLEYAKNYQTLQNQVNKSPLGTIPPVYSGGGRFMNREEARQFDIDESQLDEVGKSAAARMIRSFEGFITNAKWDTNHYRVGFGSDTATRANGQIEEVTKDTVVTLDDAQRDLSRRIMEFQDGIQKAIGIDTWKSLSEAQQAALTSIAYNYGSLPDAVVKAIQDGGGPEKVAKAIAALSSNPGRRKEEAEAYLSGTGISMNDAGLGSKKTPDKIFQGNVDDIQKRIDVLNAEYAAQAKLNPLINDYGFAVEKAKIQQQLLSEAQQAGVTITPELAASIDTLSTNYAKASSASEGLKVSQERLKKSAEEFRDLGRDVVGGFISDLRSGKSAAEALAGALDKVVDKLIDVSLNAIFGGAGGGGLFGGGGGAGGLLGGFLIPGILHSGGVAGSDGYGHGRAVSPKTFAGAKRYHTGGVAGLQPGEVPAILQRGEVVLPRGTKASGGGKTQIQVGVSVDDTGGLRAYVKSVSQDTVTAASPRILSAANQQVVPTMAKYQNDTAGGDYRNG</sequence>
<dbReference type="Gene3D" id="1.10.530.40">
    <property type="match status" value="1"/>
</dbReference>
<accession>A0ABV2MA83</accession>